<proteinExistence type="predicted"/>
<evidence type="ECO:0000313" key="1">
    <source>
        <dbReference type="Ensembl" id="ENSMSIP00000000865.1"/>
    </source>
</evidence>
<protein>
    <submittedName>
        <fullName evidence="1">T-complex-associated testis expressed 2</fullName>
    </submittedName>
</protein>
<dbReference type="AlphaFoldDB" id="A0A8C6G5M0"/>
<sequence length="118" mass="13013">MPGQLMPSLQQSLAQYPNHKEIAATVMGHVQDGNTKTALCRHSHGLPAAAHVLTFDFILVTTRSRKSSEFANLQQRGCLRSRHPPSYSVCLTKLVEDGMCLVVIPLISMIKAYVILVQ</sequence>
<reference evidence="1" key="2">
    <citation type="submission" date="2025-09" db="UniProtKB">
        <authorList>
            <consortium name="Ensembl"/>
        </authorList>
    </citation>
    <scope>IDENTIFICATION</scope>
</reference>
<reference evidence="1" key="1">
    <citation type="submission" date="2025-08" db="UniProtKB">
        <authorList>
            <consortium name="Ensembl"/>
        </authorList>
    </citation>
    <scope>IDENTIFICATION</scope>
</reference>
<dbReference type="Ensembl" id="ENSMSIT00000001119.1">
    <property type="protein sequence ID" value="ENSMSIP00000000865.1"/>
    <property type="gene ID" value="ENSMSIG00000000854.1"/>
</dbReference>
<keyword evidence="2" id="KW-1185">Reference proteome</keyword>
<evidence type="ECO:0000313" key="2">
    <source>
        <dbReference type="Proteomes" id="UP000694415"/>
    </source>
</evidence>
<dbReference type="Proteomes" id="UP000694415">
    <property type="component" value="Unplaced"/>
</dbReference>
<organism evidence="1 2">
    <name type="scientific">Mus spicilegus</name>
    <name type="common">Mound-building mouse</name>
    <dbReference type="NCBI Taxonomy" id="10103"/>
    <lineage>
        <taxon>Eukaryota</taxon>
        <taxon>Metazoa</taxon>
        <taxon>Chordata</taxon>
        <taxon>Craniata</taxon>
        <taxon>Vertebrata</taxon>
        <taxon>Euteleostomi</taxon>
        <taxon>Mammalia</taxon>
        <taxon>Eutheria</taxon>
        <taxon>Euarchontoglires</taxon>
        <taxon>Glires</taxon>
        <taxon>Rodentia</taxon>
        <taxon>Myomorpha</taxon>
        <taxon>Muroidea</taxon>
        <taxon>Muridae</taxon>
        <taxon>Murinae</taxon>
        <taxon>Mus</taxon>
        <taxon>Mus</taxon>
    </lineage>
</organism>
<name>A0A8C6G5M0_MUSSI</name>
<accession>A0A8C6G5M0</accession>